<dbReference type="AlphaFoldDB" id="A0A7W9J5A3"/>
<keyword evidence="2" id="KW-1185">Reference proteome</keyword>
<comment type="caution">
    <text evidence="1">The sequence shown here is derived from an EMBL/GenBank/DDBJ whole genome shotgun (WGS) entry which is preliminary data.</text>
</comment>
<accession>A0A7W9J5A3</accession>
<protein>
    <submittedName>
        <fullName evidence="1">Uncharacterized protein</fullName>
    </submittedName>
</protein>
<dbReference type="EMBL" id="JACHMY010000001">
    <property type="protein sequence ID" value="MBB5835901.1"/>
    <property type="molecule type" value="Genomic_DNA"/>
</dbReference>
<organism evidence="1 2">
    <name type="scientific">Kribbella italica</name>
    <dbReference type="NCBI Taxonomy" id="1540520"/>
    <lineage>
        <taxon>Bacteria</taxon>
        <taxon>Bacillati</taxon>
        <taxon>Actinomycetota</taxon>
        <taxon>Actinomycetes</taxon>
        <taxon>Propionibacteriales</taxon>
        <taxon>Kribbellaceae</taxon>
        <taxon>Kribbella</taxon>
    </lineage>
</organism>
<proteinExistence type="predicted"/>
<evidence type="ECO:0000313" key="2">
    <source>
        <dbReference type="Proteomes" id="UP000549971"/>
    </source>
</evidence>
<evidence type="ECO:0000313" key="1">
    <source>
        <dbReference type="EMBL" id="MBB5835901.1"/>
    </source>
</evidence>
<gene>
    <name evidence="1" type="ORF">HDA39_002635</name>
</gene>
<sequence length="33" mass="3898">MAVLLVGLITYQGYQWRHLKRRVKLLTPDDDVV</sequence>
<reference evidence="1 2" key="1">
    <citation type="submission" date="2020-08" db="EMBL/GenBank/DDBJ databases">
        <title>Sequencing the genomes of 1000 actinobacteria strains.</title>
        <authorList>
            <person name="Klenk H.-P."/>
        </authorList>
    </citation>
    <scope>NUCLEOTIDE SEQUENCE [LARGE SCALE GENOMIC DNA]</scope>
    <source>
        <strain evidence="1 2">DSM 28967</strain>
    </source>
</reference>
<dbReference type="Proteomes" id="UP000549971">
    <property type="component" value="Unassembled WGS sequence"/>
</dbReference>
<name>A0A7W9J5A3_9ACTN</name>